<evidence type="ECO:0000259" key="7">
    <source>
        <dbReference type="PROSITE" id="PS50112"/>
    </source>
</evidence>
<dbReference type="InterPro" id="IPR025662">
    <property type="entry name" value="Sigma_54_int_dom_ATP-bd_1"/>
</dbReference>
<dbReference type="InterPro" id="IPR002197">
    <property type="entry name" value="HTH_Fis"/>
</dbReference>
<dbReference type="Gene3D" id="3.40.50.300">
    <property type="entry name" value="P-loop containing nucleotide triphosphate hydrolases"/>
    <property type="match status" value="1"/>
</dbReference>
<dbReference type="NCBIfam" id="TIGR00229">
    <property type="entry name" value="sensory_box"/>
    <property type="match status" value="1"/>
</dbReference>
<dbReference type="Pfam" id="PF00989">
    <property type="entry name" value="PAS"/>
    <property type="match status" value="1"/>
</dbReference>
<dbReference type="InterPro" id="IPR003593">
    <property type="entry name" value="AAA+_ATPase"/>
</dbReference>
<dbReference type="PROSITE" id="PS00688">
    <property type="entry name" value="SIGMA54_INTERACT_3"/>
    <property type="match status" value="1"/>
</dbReference>
<dbReference type="SUPFAM" id="SSF52540">
    <property type="entry name" value="P-loop containing nucleoside triphosphate hydrolases"/>
    <property type="match status" value="1"/>
</dbReference>
<dbReference type="SMART" id="SM00382">
    <property type="entry name" value="AAA"/>
    <property type="match status" value="1"/>
</dbReference>
<dbReference type="InterPro" id="IPR000014">
    <property type="entry name" value="PAS"/>
</dbReference>
<dbReference type="PROSITE" id="PS00676">
    <property type="entry name" value="SIGMA54_INTERACT_2"/>
    <property type="match status" value="1"/>
</dbReference>
<dbReference type="Gene3D" id="3.30.450.20">
    <property type="entry name" value="PAS domain"/>
    <property type="match status" value="1"/>
</dbReference>
<dbReference type="PRINTS" id="PR01590">
    <property type="entry name" value="HTHFIS"/>
</dbReference>
<keyword evidence="4" id="KW-0238">DNA-binding</keyword>
<dbReference type="InterPro" id="IPR058031">
    <property type="entry name" value="AAA_lid_NorR"/>
</dbReference>
<dbReference type="CDD" id="cd00009">
    <property type="entry name" value="AAA"/>
    <property type="match status" value="1"/>
</dbReference>
<dbReference type="InterPro" id="IPR009057">
    <property type="entry name" value="Homeodomain-like_sf"/>
</dbReference>
<accession>A0ABM6U855</accession>
<keyword evidence="2" id="KW-0067">ATP-binding</keyword>
<dbReference type="Pfam" id="PF25601">
    <property type="entry name" value="AAA_lid_14"/>
    <property type="match status" value="1"/>
</dbReference>
<evidence type="ECO:0000259" key="6">
    <source>
        <dbReference type="PROSITE" id="PS50045"/>
    </source>
</evidence>
<evidence type="ECO:0000313" key="8">
    <source>
        <dbReference type="EMBL" id="AVQ32552.1"/>
    </source>
</evidence>
<dbReference type="PANTHER" id="PTHR32071:SF57">
    <property type="entry name" value="C4-DICARBOXYLATE TRANSPORT TRANSCRIPTIONAL REGULATORY PROTEIN DCTD"/>
    <property type="match status" value="1"/>
</dbReference>
<keyword evidence="3" id="KW-0805">Transcription regulation</keyword>
<evidence type="ECO:0000256" key="2">
    <source>
        <dbReference type="ARBA" id="ARBA00022840"/>
    </source>
</evidence>
<feature type="domain" description="PAS" evidence="7">
    <location>
        <begin position="1"/>
        <end position="80"/>
    </location>
</feature>
<keyword evidence="5" id="KW-0804">Transcription</keyword>
<keyword evidence="9" id="KW-1185">Reference proteome</keyword>
<dbReference type="SUPFAM" id="SSF55785">
    <property type="entry name" value="PYP-like sensor domain (PAS domain)"/>
    <property type="match status" value="1"/>
</dbReference>
<dbReference type="InterPro" id="IPR013767">
    <property type="entry name" value="PAS_fold"/>
</dbReference>
<dbReference type="PANTHER" id="PTHR32071">
    <property type="entry name" value="TRANSCRIPTIONAL REGULATORY PROTEIN"/>
    <property type="match status" value="1"/>
</dbReference>
<reference evidence="9" key="1">
    <citation type="journal article" date="2018" name="MSphere">
        <title>Fusobacterium Genomics Using MinION and Illumina Sequencing Enables Genome Completion and Correction.</title>
        <authorList>
            <person name="Todd S.M."/>
            <person name="Settlage R.E."/>
            <person name="Lahmers K.K."/>
            <person name="Slade D.J."/>
        </authorList>
    </citation>
    <scope>NUCLEOTIDE SEQUENCE [LARGE SCALE GENOMIC DNA]</scope>
    <source>
        <strain evidence="9">ATCC 27725</strain>
    </source>
</reference>
<dbReference type="Pfam" id="PF00158">
    <property type="entry name" value="Sigma54_activat"/>
    <property type="match status" value="1"/>
</dbReference>
<dbReference type="InterPro" id="IPR002078">
    <property type="entry name" value="Sigma_54_int"/>
</dbReference>
<protein>
    <submittedName>
        <fullName evidence="8">PAS domain S-box protein</fullName>
    </submittedName>
</protein>
<evidence type="ECO:0000256" key="1">
    <source>
        <dbReference type="ARBA" id="ARBA00022741"/>
    </source>
</evidence>
<dbReference type="PROSITE" id="PS50112">
    <property type="entry name" value="PAS"/>
    <property type="match status" value="1"/>
</dbReference>
<evidence type="ECO:0000313" key="9">
    <source>
        <dbReference type="Proteomes" id="UP000241238"/>
    </source>
</evidence>
<dbReference type="PROSITE" id="PS50045">
    <property type="entry name" value="SIGMA54_INTERACT_4"/>
    <property type="match status" value="1"/>
</dbReference>
<dbReference type="InterPro" id="IPR025944">
    <property type="entry name" value="Sigma_54_int_dom_CS"/>
</dbReference>
<dbReference type="Pfam" id="PF02954">
    <property type="entry name" value="HTH_8"/>
    <property type="match status" value="1"/>
</dbReference>
<dbReference type="InterPro" id="IPR027417">
    <property type="entry name" value="P-loop_NTPase"/>
</dbReference>
<dbReference type="InterPro" id="IPR025943">
    <property type="entry name" value="Sigma_54_int_dom_ATP-bd_2"/>
</dbReference>
<dbReference type="Proteomes" id="UP000241238">
    <property type="component" value="Chromosome"/>
</dbReference>
<organism evidence="8 9">
    <name type="scientific">Fusobacterium varium ATCC 27725</name>
    <dbReference type="NCBI Taxonomy" id="469618"/>
    <lineage>
        <taxon>Bacteria</taxon>
        <taxon>Fusobacteriati</taxon>
        <taxon>Fusobacteriota</taxon>
        <taxon>Fusobacteriia</taxon>
        <taxon>Fusobacteriales</taxon>
        <taxon>Fusobacteriaceae</taxon>
        <taxon>Fusobacterium</taxon>
    </lineage>
</organism>
<dbReference type="EMBL" id="CP028103">
    <property type="protein sequence ID" value="AVQ32552.1"/>
    <property type="molecule type" value="Genomic_DNA"/>
</dbReference>
<gene>
    <name evidence="8" type="ORF">C4N18_07445</name>
</gene>
<evidence type="ECO:0000256" key="4">
    <source>
        <dbReference type="ARBA" id="ARBA00023125"/>
    </source>
</evidence>
<dbReference type="InterPro" id="IPR035965">
    <property type="entry name" value="PAS-like_dom_sf"/>
</dbReference>
<evidence type="ECO:0000256" key="3">
    <source>
        <dbReference type="ARBA" id="ARBA00023015"/>
    </source>
</evidence>
<dbReference type="Gene3D" id="1.10.10.60">
    <property type="entry name" value="Homeodomain-like"/>
    <property type="match status" value="1"/>
</dbReference>
<feature type="domain" description="Sigma-54 factor interaction" evidence="6">
    <location>
        <begin position="147"/>
        <end position="377"/>
    </location>
</feature>
<dbReference type="Gene3D" id="1.10.8.60">
    <property type="match status" value="1"/>
</dbReference>
<sequence>MLDNLLHYALEAMPNCVIIDLDLNIVYMNKVYTDLIGATQEEVIGKNVKKYLPNTLLDEIIETGKERIGDIFLAKNLKTGKTFSLITNKFPIYENNKIIGALGMSIPHSSSYGVDTKDEIENLIHKAKLYKQYLDNKKNPMYSLDQIIGKSNAMMQIKATIEKYADTDIPVLITGETGTGKEVIANAFHQLCRRYNENFVKINCAAIPKELLESELFGYEPGAFSGALKNGKIGKFQLADNGTILLDEIGEMPLILQSKLLRILQEKEIEKIGGLKPIKISTRIIGCTNKNMIALVNENKFRKDLYYRMNALEIKIPPLRERVEDIPLLCDFFRKKINDEYGYAISEISKEVIEKFMDYSWPGNIRELQHVMYRASILAHYGTLTLNDFDFFLENLQNSDLEKISFDSFSEETSLKKLTMSNEKNAIIEALKITKGNKSKAAKLLKIDRSRLYAKMKKLDIEY</sequence>
<dbReference type="PROSITE" id="PS00675">
    <property type="entry name" value="SIGMA54_INTERACT_1"/>
    <property type="match status" value="1"/>
</dbReference>
<proteinExistence type="predicted"/>
<evidence type="ECO:0000256" key="5">
    <source>
        <dbReference type="ARBA" id="ARBA00023163"/>
    </source>
</evidence>
<name>A0ABM6U855_FUSVA</name>
<keyword evidence="1" id="KW-0547">Nucleotide-binding</keyword>
<dbReference type="CDD" id="cd00130">
    <property type="entry name" value="PAS"/>
    <property type="match status" value="1"/>
</dbReference>
<dbReference type="SUPFAM" id="SSF46689">
    <property type="entry name" value="Homeodomain-like"/>
    <property type="match status" value="1"/>
</dbReference>